<dbReference type="GO" id="GO:0005634">
    <property type="term" value="C:nucleus"/>
    <property type="evidence" value="ECO:0007669"/>
    <property type="project" value="TreeGrafter"/>
</dbReference>
<dbReference type="CDD" id="cd06141">
    <property type="entry name" value="WRN_exo"/>
    <property type="match status" value="1"/>
</dbReference>
<dbReference type="InterPro" id="IPR012337">
    <property type="entry name" value="RNaseH-like_sf"/>
</dbReference>
<dbReference type="GO" id="GO:0003676">
    <property type="term" value="F:nucleic acid binding"/>
    <property type="evidence" value="ECO:0007669"/>
    <property type="project" value="InterPro"/>
</dbReference>
<name>A0A2G2XKY2_CAPBA</name>
<evidence type="ECO:0000313" key="5">
    <source>
        <dbReference type="Proteomes" id="UP000224567"/>
    </source>
</evidence>
<dbReference type="PANTHER" id="PTHR13620">
    <property type="entry name" value="3-5 EXONUCLEASE"/>
    <property type="match status" value="1"/>
</dbReference>
<reference evidence="4 5" key="1">
    <citation type="journal article" date="2017" name="Genome Biol.">
        <title>New reference genome sequences of hot pepper reveal the massive evolution of plant disease-resistance genes by retroduplication.</title>
        <authorList>
            <person name="Kim S."/>
            <person name="Park J."/>
            <person name="Yeom S.I."/>
            <person name="Kim Y.M."/>
            <person name="Seo E."/>
            <person name="Kim K.T."/>
            <person name="Kim M.S."/>
            <person name="Lee J.M."/>
            <person name="Cheong K."/>
            <person name="Shin H.S."/>
            <person name="Kim S.B."/>
            <person name="Han K."/>
            <person name="Lee J."/>
            <person name="Park M."/>
            <person name="Lee H.A."/>
            <person name="Lee H.Y."/>
            <person name="Lee Y."/>
            <person name="Oh S."/>
            <person name="Lee J.H."/>
            <person name="Choi E."/>
            <person name="Choi E."/>
            <person name="Lee S.E."/>
            <person name="Jeon J."/>
            <person name="Kim H."/>
            <person name="Choi G."/>
            <person name="Song H."/>
            <person name="Lee J."/>
            <person name="Lee S.C."/>
            <person name="Kwon J.K."/>
            <person name="Lee H.Y."/>
            <person name="Koo N."/>
            <person name="Hong Y."/>
            <person name="Kim R.W."/>
            <person name="Kang W.H."/>
            <person name="Huh J.H."/>
            <person name="Kang B.C."/>
            <person name="Yang T.J."/>
            <person name="Lee Y.H."/>
            <person name="Bennetzen J.L."/>
            <person name="Choi D."/>
        </authorList>
    </citation>
    <scope>NUCLEOTIDE SEQUENCE [LARGE SCALE GENOMIC DNA]</scope>
    <source>
        <strain evidence="5">cv. PBC81</strain>
    </source>
</reference>
<organism evidence="4 5">
    <name type="scientific">Capsicum baccatum</name>
    <name type="common">Peruvian pepper</name>
    <dbReference type="NCBI Taxonomy" id="33114"/>
    <lineage>
        <taxon>Eukaryota</taxon>
        <taxon>Viridiplantae</taxon>
        <taxon>Streptophyta</taxon>
        <taxon>Embryophyta</taxon>
        <taxon>Tracheophyta</taxon>
        <taxon>Spermatophyta</taxon>
        <taxon>Magnoliopsida</taxon>
        <taxon>eudicotyledons</taxon>
        <taxon>Gunneridae</taxon>
        <taxon>Pentapetalae</taxon>
        <taxon>asterids</taxon>
        <taxon>lamiids</taxon>
        <taxon>Solanales</taxon>
        <taxon>Solanaceae</taxon>
        <taxon>Solanoideae</taxon>
        <taxon>Capsiceae</taxon>
        <taxon>Capsicum</taxon>
    </lineage>
</organism>
<sequence>MATLLSSHQDITYPTHTFFSTVPFYDFKIEATVTKKASEVDKWIFQTIQIHRRRLHKLLIGLDIEWRAPHYPTVQLPSTALLQLCVGRRCLIFQLLHADCIPHSLQFFLGNPNFTFLGVGVHGDALKLNKDYGLYVANTVDLNKLALVVKEVEEYGRIGLKRMAYEVLGKVMKKPFDVTMSEWDADELCVEQVEYAAIDAFVSFELGISLFSELFSRGGGV</sequence>
<dbReference type="Pfam" id="PF01612">
    <property type="entry name" value="DNA_pol_A_exo1"/>
    <property type="match status" value="1"/>
</dbReference>
<evidence type="ECO:0000313" key="4">
    <source>
        <dbReference type="EMBL" id="PHT58158.1"/>
    </source>
</evidence>
<dbReference type="InterPro" id="IPR051132">
    <property type="entry name" value="3-5_Exonuclease_domain"/>
</dbReference>
<proteinExistence type="predicted"/>
<comment type="caution">
    <text evidence="4">The sequence shown here is derived from an EMBL/GenBank/DDBJ whole genome shotgun (WGS) entry which is preliminary data.</text>
</comment>
<dbReference type="AlphaFoldDB" id="A0A2G2XKY2"/>
<dbReference type="InterPro" id="IPR002562">
    <property type="entry name" value="3'-5'_exonuclease_dom"/>
</dbReference>
<dbReference type="GO" id="GO:0008408">
    <property type="term" value="F:3'-5' exonuclease activity"/>
    <property type="evidence" value="ECO:0007669"/>
    <property type="project" value="InterPro"/>
</dbReference>
<dbReference type="STRING" id="33114.A0A2G2XKY2"/>
<dbReference type="OrthoDB" id="1920326at2759"/>
<keyword evidence="2" id="KW-0378">Hydrolase</keyword>
<protein>
    <recommendedName>
        <fullName evidence="3">3'-5' exonuclease domain-containing protein</fullName>
    </recommendedName>
</protein>
<dbReference type="Proteomes" id="UP000224567">
    <property type="component" value="Unassembled WGS sequence"/>
</dbReference>
<reference evidence="5" key="2">
    <citation type="journal article" date="2017" name="J. Anim. Genet.">
        <title>Multiple reference genome sequences of hot pepper reveal the massive evolution of plant disease resistance genes by retroduplication.</title>
        <authorList>
            <person name="Kim S."/>
            <person name="Park J."/>
            <person name="Yeom S.-I."/>
            <person name="Kim Y.-M."/>
            <person name="Seo E."/>
            <person name="Kim K.-T."/>
            <person name="Kim M.-S."/>
            <person name="Lee J.M."/>
            <person name="Cheong K."/>
            <person name="Shin H.-S."/>
            <person name="Kim S.-B."/>
            <person name="Han K."/>
            <person name="Lee J."/>
            <person name="Park M."/>
            <person name="Lee H.-A."/>
            <person name="Lee H.-Y."/>
            <person name="Lee Y."/>
            <person name="Oh S."/>
            <person name="Lee J.H."/>
            <person name="Choi E."/>
            <person name="Choi E."/>
            <person name="Lee S.E."/>
            <person name="Jeon J."/>
            <person name="Kim H."/>
            <person name="Choi G."/>
            <person name="Song H."/>
            <person name="Lee J."/>
            <person name="Lee S.-C."/>
            <person name="Kwon J.-K."/>
            <person name="Lee H.-Y."/>
            <person name="Koo N."/>
            <person name="Hong Y."/>
            <person name="Kim R.W."/>
            <person name="Kang W.-H."/>
            <person name="Huh J.H."/>
            <person name="Kang B.-C."/>
            <person name="Yang T.-J."/>
            <person name="Lee Y.-H."/>
            <person name="Bennetzen J.L."/>
            <person name="Choi D."/>
        </authorList>
    </citation>
    <scope>NUCLEOTIDE SEQUENCE [LARGE SCALE GENOMIC DNA]</scope>
    <source>
        <strain evidence="5">cv. PBC81</strain>
    </source>
</reference>
<gene>
    <name evidence="4" type="ORF">CQW23_00521</name>
</gene>
<evidence type="ECO:0000256" key="2">
    <source>
        <dbReference type="ARBA" id="ARBA00022801"/>
    </source>
</evidence>
<keyword evidence="5" id="KW-1185">Reference proteome</keyword>
<feature type="domain" description="3'-5' exonuclease" evidence="3">
    <location>
        <begin position="59"/>
        <end position="209"/>
    </location>
</feature>
<evidence type="ECO:0000256" key="1">
    <source>
        <dbReference type="ARBA" id="ARBA00022722"/>
    </source>
</evidence>
<dbReference type="EMBL" id="MLFT02000001">
    <property type="protein sequence ID" value="PHT58158.1"/>
    <property type="molecule type" value="Genomic_DNA"/>
</dbReference>
<dbReference type="GO" id="GO:0005737">
    <property type="term" value="C:cytoplasm"/>
    <property type="evidence" value="ECO:0007669"/>
    <property type="project" value="TreeGrafter"/>
</dbReference>
<accession>A0A2G2XKY2</accession>
<dbReference type="GO" id="GO:0006139">
    <property type="term" value="P:nucleobase-containing compound metabolic process"/>
    <property type="evidence" value="ECO:0007669"/>
    <property type="project" value="InterPro"/>
</dbReference>
<dbReference type="Gene3D" id="3.30.420.10">
    <property type="entry name" value="Ribonuclease H-like superfamily/Ribonuclease H"/>
    <property type="match status" value="1"/>
</dbReference>
<dbReference type="FunFam" id="3.30.420.10:FF:000054">
    <property type="entry name" value="Werner Syndrome-like exonuclease"/>
    <property type="match status" value="1"/>
</dbReference>
<dbReference type="SUPFAM" id="SSF53098">
    <property type="entry name" value="Ribonuclease H-like"/>
    <property type="match status" value="1"/>
</dbReference>
<keyword evidence="1" id="KW-0540">Nuclease</keyword>
<dbReference type="InterPro" id="IPR036397">
    <property type="entry name" value="RNaseH_sf"/>
</dbReference>
<dbReference type="PANTHER" id="PTHR13620:SF76">
    <property type="entry name" value="WERNER SYNDROME-LIKE EXONUCLEASE"/>
    <property type="match status" value="1"/>
</dbReference>
<evidence type="ECO:0000259" key="3">
    <source>
        <dbReference type="Pfam" id="PF01612"/>
    </source>
</evidence>